<evidence type="ECO:0000256" key="1">
    <source>
        <dbReference type="SAM" id="MobiDB-lite"/>
    </source>
</evidence>
<evidence type="ECO:0000256" key="2">
    <source>
        <dbReference type="SAM" id="Phobius"/>
    </source>
</evidence>
<organism evidence="3 4">
    <name type="scientific">Ostreobium quekettii</name>
    <dbReference type="NCBI Taxonomy" id="121088"/>
    <lineage>
        <taxon>Eukaryota</taxon>
        <taxon>Viridiplantae</taxon>
        <taxon>Chlorophyta</taxon>
        <taxon>core chlorophytes</taxon>
        <taxon>Ulvophyceae</taxon>
        <taxon>TCBD clade</taxon>
        <taxon>Bryopsidales</taxon>
        <taxon>Ostreobineae</taxon>
        <taxon>Ostreobiaceae</taxon>
        <taxon>Ostreobium</taxon>
    </lineage>
</organism>
<name>A0A8S1JFM8_9CHLO</name>
<protein>
    <submittedName>
        <fullName evidence="3">Uncharacterized protein</fullName>
    </submittedName>
</protein>
<dbReference type="SUPFAM" id="SSF55724">
    <property type="entry name" value="Mog1p/PsbP-like"/>
    <property type="match status" value="1"/>
</dbReference>
<keyword evidence="2" id="KW-0472">Membrane</keyword>
<feature type="transmembrane region" description="Helical" evidence="2">
    <location>
        <begin position="231"/>
        <end position="255"/>
    </location>
</feature>
<accession>A0A8S1JFM8</accession>
<evidence type="ECO:0000313" key="4">
    <source>
        <dbReference type="Proteomes" id="UP000708148"/>
    </source>
</evidence>
<reference evidence="3" key="1">
    <citation type="submission" date="2020-12" db="EMBL/GenBank/DDBJ databases">
        <authorList>
            <person name="Iha C."/>
        </authorList>
    </citation>
    <scope>NUCLEOTIDE SEQUENCE</scope>
</reference>
<proteinExistence type="predicted"/>
<dbReference type="PANTHER" id="PTHR31407:SF38">
    <property type="entry name" value="PSBP DOMAIN-CONTAINING PROTEIN 4, CHLOROPLASTIC"/>
    <property type="match status" value="1"/>
</dbReference>
<keyword evidence="2" id="KW-0812">Transmembrane</keyword>
<dbReference type="OrthoDB" id="496416at2759"/>
<dbReference type="PANTHER" id="PTHR31407">
    <property type="match status" value="1"/>
</dbReference>
<gene>
    <name evidence="3" type="ORF">OSTQU699_LOCUS10177</name>
</gene>
<keyword evidence="2" id="KW-1133">Transmembrane helix</keyword>
<dbReference type="Proteomes" id="UP000708148">
    <property type="component" value="Unassembled WGS sequence"/>
</dbReference>
<dbReference type="AlphaFoldDB" id="A0A8S1JFM8"/>
<feature type="compositionally biased region" description="Low complexity" evidence="1">
    <location>
        <begin position="22"/>
        <end position="36"/>
    </location>
</feature>
<dbReference type="Gene3D" id="3.40.1000.10">
    <property type="entry name" value="Mog1/PsbP, alpha/beta/alpha sandwich"/>
    <property type="match status" value="1"/>
</dbReference>
<sequence length="266" mass="28640">MPAGLQPSQPPSLVKAVGGVQRPAARAAPGCPGRPVRTQRWGRVCASRDGEETAGDEGVRWSRRELMAASALTVGLAAALDARRAEAVQGYTAGRIPGVSASPDAQGFYTYKRPPGKSGGHGVGWSEIPPYTFKIPEGWSEVPVSIADLGGTEIDLRFANDDEGELQVVVAPVLRFSDVGNNADVRIDQLGEPDKIISGFGPELFGYPVEETDVVDTTVIKKKDIPYYQWYVVYGWAFVWLLLTPGLMCSLWVVVHASPCPDLCRS</sequence>
<dbReference type="InterPro" id="IPR016123">
    <property type="entry name" value="Mog1/PsbP_a/b/a-sand"/>
</dbReference>
<feature type="region of interest" description="Disordered" evidence="1">
    <location>
        <begin position="1"/>
        <end position="37"/>
    </location>
</feature>
<evidence type="ECO:0000313" key="3">
    <source>
        <dbReference type="EMBL" id="CAD7704822.1"/>
    </source>
</evidence>
<keyword evidence="4" id="KW-1185">Reference proteome</keyword>
<dbReference type="EMBL" id="CAJHUC010002957">
    <property type="protein sequence ID" value="CAD7704822.1"/>
    <property type="molecule type" value="Genomic_DNA"/>
</dbReference>
<comment type="caution">
    <text evidence="3">The sequence shown here is derived from an EMBL/GenBank/DDBJ whole genome shotgun (WGS) entry which is preliminary data.</text>
</comment>